<evidence type="ECO:0000256" key="5">
    <source>
        <dbReference type="ARBA" id="ARBA00023136"/>
    </source>
</evidence>
<feature type="transmembrane region" description="Helical" evidence="8">
    <location>
        <begin position="367"/>
        <end position="388"/>
    </location>
</feature>
<comment type="caution">
    <text evidence="9">The sequence shown here is derived from an EMBL/GenBank/DDBJ whole genome shotgun (WGS) entry which is preliminary data.</text>
</comment>
<proteinExistence type="predicted"/>
<evidence type="ECO:0000256" key="1">
    <source>
        <dbReference type="ARBA" id="ARBA00004651"/>
    </source>
</evidence>
<evidence type="ECO:0000256" key="7">
    <source>
        <dbReference type="ARBA" id="ARBA00023180"/>
    </source>
</evidence>
<keyword evidence="10" id="KW-1185">Reference proteome</keyword>
<sequence>MYALLLIRTYVSSFQSAVLINRKVYNSIDCIIDKNVLNKNLLLISDEILNYRLADDLLKLEWPKTVITLSNYNFLRKQKGTYILFPDSNTTNYNRFFEVTSIESSHKRYIIFTESIFSMYNIFDISWIYKIIDIIAVFRSNSNELFIYTYYPFSSYGCRSSQPVLIMKNYSCNSEIRLNLFSYKRKLNNFHGCPLTVTIKEEKFQNDIKDDVPTKLLDLMKLKMNFTSEITSMNNDDNAYAAAYQNFTTASVLSVARGISDFGIGRYSQILDYHRSVIIGKETTMDCFTWAVPIKAGRSPSIWTVFIKEFDKYIWLLILIIFIIMSLIFYINNNKRINLYKIFAIFIGNAVKLNIKSDTKRLTYAYWLLYSFIIVSAYQACLGSLVIVPAETADIDTTSDLLKSDLELKSIPKIYYILSSSRETSDKIKQVLNRFELLLPDENFSQAIYQIFTDRNLAIFHTLNKLSKVEYFLKLKYNKPKIIHIIKKTCLITSHTSPVIMKRGSYLLKPINDLLTKLIESGLILYWEIDNTKNFKLHNLTDSLNRKPMNLTGMYGGLAALSIGYLVAIVAFISEIVYNKCFHHH</sequence>
<organism evidence="9 10">
    <name type="scientific">Rhynocoris fuscipes</name>
    <dbReference type="NCBI Taxonomy" id="488301"/>
    <lineage>
        <taxon>Eukaryota</taxon>
        <taxon>Metazoa</taxon>
        <taxon>Ecdysozoa</taxon>
        <taxon>Arthropoda</taxon>
        <taxon>Hexapoda</taxon>
        <taxon>Insecta</taxon>
        <taxon>Pterygota</taxon>
        <taxon>Neoptera</taxon>
        <taxon>Paraneoptera</taxon>
        <taxon>Hemiptera</taxon>
        <taxon>Heteroptera</taxon>
        <taxon>Panheteroptera</taxon>
        <taxon>Cimicomorpha</taxon>
        <taxon>Reduviidae</taxon>
        <taxon>Harpactorinae</taxon>
        <taxon>Harpactorini</taxon>
        <taxon>Rhynocoris</taxon>
    </lineage>
</organism>
<reference evidence="9 10" key="1">
    <citation type="submission" date="2022-12" db="EMBL/GenBank/DDBJ databases">
        <title>Chromosome-level genome assembly of true bugs.</title>
        <authorList>
            <person name="Ma L."/>
            <person name="Li H."/>
        </authorList>
    </citation>
    <scope>NUCLEOTIDE SEQUENCE [LARGE SCALE GENOMIC DNA]</scope>
    <source>
        <strain evidence="9">Lab_2022b</strain>
    </source>
</reference>
<keyword evidence="2" id="KW-1003">Cell membrane</keyword>
<gene>
    <name evidence="9" type="ORF">O3M35_010041</name>
</gene>
<accession>A0AAW1CXG6</accession>
<dbReference type="Gene3D" id="1.10.287.70">
    <property type="match status" value="1"/>
</dbReference>
<evidence type="ECO:0000256" key="4">
    <source>
        <dbReference type="ARBA" id="ARBA00022989"/>
    </source>
</evidence>
<dbReference type="AlphaFoldDB" id="A0AAW1CXG6"/>
<dbReference type="PANTHER" id="PTHR42643:SF30">
    <property type="entry name" value="IONOTROPIC RECEPTOR 40A-RELATED"/>
    <property type="match status" value="1"/>
</dbReference>
<evidence type="ECO:0000313" key="9">
    <source>
        <dbReference type="EMBL" id="KAK9503496.1"/>
    </source>
</evidence>
<keyword evidence="4 8" id="KW-1133">Transmembrane helix</keyword>
<name>A0AAW1CXG6_9HEMI</name>
<evidence type="ECO:0000256" key="2">
    <source>
        <dbReference type="ARBA" id="ARBA00022475"/>
    </source>
</evidence>
<protein>
    <submittedName>
        <fullName evidence="9">Uncharacterized protein</fullName>
    </submittedName>
</protein>
<keyword evidence="6" id="KW-0675">Receptor</keyword>
<dbReference type="InterPro" id="IPR052192">
    <property type="entry name" value="Insect_Ionotropic_Sensory_Rcpt"/>
</dbReference>
<dbReference type="PANTHER" id="PTHR42643">
    <property type="entry name" value="IONOTROPIC RECEPTOR 20A-RELATED"/>
    <property type="match status" value="1"/>
</dbReference>
<keyword evidence="3 8" id="KW-0812">Transmembrane</keyword>
<keyword evidence="5 8" id="KW-0472">Membrane</keyword>
<evidence type="ECO:0000256" key="6">
    <source>
        <dbReference type="ARBA" id="ARBA00023170"/>
    </source>
</evidence>
<evidence type="ECO:0000313" key="10">
    <source>
        <dbReference type="Proteomes" id="UP001461498"/>
    </source>
</evidence>
<dbReference type="GO" id="GO:0005886">
    <property type="term" value="C:plasma membrane"/>
    <property type="evidence" value="ECO:0007669"/>
    <property type="project" value="UniProtKB-SubCell"/>
</dbReference>
<feature type="transmembrane region" description="Helical" evidence="8">
    <location>
        <begin position="313"/>
        <end position="331"/>
    </location>
</feature>
<comment type="subcellular location">
    <subcellularLocation>
        <location evidence="1">Cell membrane</location>
        <topology evidence="1">Multi-pass membrane protein</topology>
    </subcellularLocation>
</comment>
<keyword evidence="7" id="KW-0325">Glycoprotein</keyword>
<evidence type="ECO:0000256" key="3">
    <source>
        <dbReference type="ARBA" id="ARBA00022692"/>
    </source>
</evidence>
<feature type="transmembrane region" description="Helical" evidence="8">
    <location>
        <begin position="554"/>
        <end position="578"/>
    </location>
</feature>
<dbReference type="Proteomes" id="UP001461498">
    <property type="component" value="Unassembled WGS sequence"/>
</dbReference>
<evidence type="ECO:0000256" key="8">
    <source>
        <dbReference type="SAM" id="Phobius"/>
    </source>
</evidence>
<dbReference type="EMBL" id="JAPXFL010000007">
    <property type="protein sequence ID" value="KAK9503496.1"/>
    <property type="molecule type" value="Genomic_DNA"/>
</dbReference>